<feature type="transmembrane region" description="Helical" evidence="1">
    <location>
        <begin position="102"/>
        <end position="120"/>
    </location>
</feature>
<keyword evidence="3" id="KW-1185">Reference proteome</keyword>
<dbReference type="Proteomes" id="UP001056855">
    <property type="component" value="Chromosome"/>
</dbReference>
<keyword evidence="1" id="KW-0472">Membrane</keyword>
<keyword evidence="1" id="KW-0812">Transmembrane</keyword>
<feature type="transmembrane region" description="Helical" evidence="1">
    <location>
        <begin position="70"/>
        <end position="90"/>
    </location>
</feature>
<organism evidence="2 3">
    <name type="scientific">Natronosalvus rutilus</name>
    <dbReference type="NCBI Taxonomy" id="2953753"/>
    <lineage>
        <taxon>Archaea</taxon>
        <taxon>Methanobacteriati</taxon>
        <taxon>Methanobacteriota</taxon>
        <taxon>Stenosarchaea group</taxon>
        <taxon>Halobacteria</taxon>
        <taxon>Halobacteriales</taxon>
        <taxon>Natrialbaceae</taxon>
        <taxon>Natronosalvus</taxon>
    </lineage>
</organism>
<evidence type="ECO:0000313" key="2">
    <source>
        <dbReference type="EMBL" id="UTF52178.1"/>
    </source>
</evidence>
<feature type="transmembrane region" description="Helical" evidence="1">
    <location>
        <begin position="43"/>
        <end position="64"/>
    </location>
</feature>
<name>A0A9E7N865_9EURY</name>
<dbReference type="Pfam" id="PF09858">
    <property type="entry name" value="DUF2085"/>
    <property type="match status" value="1"/>
</dbReference>
<keyword evidence="1" id="KW-1133">Transmembrane helix</keyword>
<evidence type="ECO:0000256" key="1">
    <source>
        <dbReference type="SAM" id="Phobius"/>
    </source>
</evidence>
<dbReference type="KEGG" id="sawl:NGM29_10230"/>
<dbReference type="GeneID" id="73290426"/>
<proteinExistence type="predicted"/>
<sequence length="149" mass="16130">MGVDRAELRKGLAETQRFLLAHHLPSERHRCYSPVVFGRRVDVCARCLGIYPGIVAGFLAYLFAPLPANPTLLVAILPAPALLDWSVTTFRETRGTNAGRTLTGALLGFGYGLGLSLLFLESVLAVLVVGLAYGLLAGLLLSYSLRRFE</sequence>
<dbReference type="EMBL" id="CP100355">
    <property type="protein sequence ID" value="UTF52178.1"/>
    <property type="molecule type" value="Genomic_DNA"/>
</dbReference>
<protein>
    <submittedName>
        <fullName evidence="2">DUF2085 domain-containing protein</fullName>
    </submittedName>
</protein>
<accession>A0A9E7N865</accession>
<feature type="transmembrane region" description="Helical" evidence="1">
    <location>
        <begin position="126"/>
        <end position="145"/>
    </location>
</feature>
<dbReference type="RefSeq" id="WP_254155997.1">
    <property type="nucleotide sequence ID" value="NZ_CP100355.1"/>
</dbReference>
<dbReference type="InterPro" id="IPR019206">
    <property type="entry name" value="DUF2085_TM"/>
</dbReference>
<evidence type="ECO:0000313" key="3">
    <source>
        <dbReference type="Proteomes" id="UP001056855"/>
    </source>
</evidence>
<dbReference type="AlphaFoldDB" id="A0A9E7N865"/>
<reference evidence="2" key="1">
    <citation type="submission" date="2022-06" db="EMBL/GenBank/DDBJ databases">
        <title>Diverse halophilic archaea isolated from saline environments.</title>
        <authorList>
            <person name="Cui H.-L."/>
        </authorList>
    </citation>
    <scope>NUCLEOTIDE SEQUENCE</scope>
    <source>
        <strain evidence="2">WLHS1</strain>
    </source>
</reference>
<gene>
    <name evidence="2" type="ORF">NGM29_10230</name>
</gene>